<dbReference type="SMART" id="SM00382">
    <property type="entry name" value="AAA"/>
    <property type="match status" value="1"/>
</dbReference>
<dbReference type="InterPro" id="IPR003593">
    <property type="entry name" value="AAA+_ATPase"/>
</dbReference>
<organism evidence="11">
    <name type="scientific">Salinispora arenicola (strain CNS-205)</name>
    <dbReference type="NCBI Taxonomy" id="391037"/>
    <lineage>
        <taxon>Bacteria</taxon>
        <taxon>Bacillati</taxon>
        <taxon>Actinomycetota</taxon>
        <taxon>Actinomycetes</taxon>
        <taxon>Micromonosporales</taxon>
        <taxon>Micromonosporaceae</taxon>
        <taxon>Salinispora</taxon>
    </lineage>
</organism>
<dbReference type="InterPro" id="IPR039421">
    <property type="entry name" value="Type_1_exporter"/>
</dbReference>
<keyword evidence="2 8" id="KW-0812">Transmembrane</keyword>
<evidence type="ECO:0000256" key="6">
    <source>
        <dbReference type="ARBA" id="ARBA00023136"/>
    </source>
</evidence>
<feature type="domain" description="ABC transmembrane type-1" evidence="10">
    <location>
        <begin position="71"/>
        <end position="358"/>
    </location>
</feature>
<dbReference type="PANTHER" id="PTHR43394:SF1">
    <property type="entry name" value="ATP-BINDING CASSETTE SUB-FAMILY B MEMBER 10, MITOCHONDRIAL"/>
    <property type="match status" value="1"/>
</dbReference>
<keyword evidence="3" id="KW-0547">Nucleotide-binding</keyword>
<feature type="domain" description="ABC transporter" evidence="9">
    <location>
        <begin position="392"/>
        <end position="632"/>
    </location>
</feature>
<dbReference type="Gene3D" id="1.20.1560.10">
    <property type="entry name" value="ABC transporter type 1, transmembrane domain"/>
    <property type="match status" value="1"/>
</dbReference>
<sequence>MSRHAGPTHTSPGESAGSDEPAADASVTAQYWQLEEPTDQLGPGQVLRGLPSAIGPGLKLVWQAAPRAATALLLLHLVAGVATTYGLVSIAGVLEQLFAAGPAGDRLAAAAPALALVVAAYAARGGLEMAATLVHARIGPAVRRLADEKLVEAGLRVELTAFDEPRFLDRMFRARDRGLLYLERVVDNLVDAISAGLAVAAAAVSLSVLHPALLPVLALSVVPDGWAALRAARLGYASNARLAALNRRVTMVTDLATMREPAAEVRATQAQHSVLARYRQAADQVRDEEVSAGMAQARARALGRALAGIGLGGVFAMLWLLLNVGWIQLAVAGTALIATRTAVTALARLVRATDQIFEQGLYIADFQVFLDEARTRARPRVGRPAPRAPQRIELDNVFFRYPSSAPVLRGIDLTIHAGQTVALVGKNGSGKTTLAKVIAGLYRPSAGTVRWDATDLRDLHPDTVADRIMMMLQEPVRWPDSARVNVRMGRADRVDPDDAALRHSAEQALADEVVAALPASWQTLLTTAFRGGVDLSGGQWQRLAVARGLFRDASLLIWDEPTAPLDAKAEYAVYESLRTLAQGRTVVLITHRLASVRGCDVIFILDQGQVVERGNHDELMALGGQYAELFTLQERMAGNQWPQPLSH</sequence>
<evidence type="ECO:0000256" key="2">
    <source>
        <dbReference type="ARBA" id="ARBA00022692"/>
    </source>
</evidence>
<feature type="transmembrane region" description="Helical" evidence="8">
    <location>
        <begin position="301"/>
        <end position="320"/>
    </location>
</feature>
<dbReference type="PROSITE" id="PS50929">
    <property type="entry name" value="ABC_TM1F"/>
    <property type="match status" value="1"/>
</dbReference>
<dbReference type="STRING" id="391037.Sare_2447"/>
<dbReference type="InterPro" id="IPR003439">
    <property type="entry name" value="ABC_transporter-like_ATP-bd"/>
</dbReference>
<dbReference type="EMBL" id="CP000850">
    <property type="protein sequence ID" value="ABV98294.1"/>
    <property type="molecule type" value="Genomic_DNA"/>
</dbReference>
<dbReference type="HOGENOM" id="CLU_000604_84_3_11"/>
<evidence type="ECO:0000259" key="10">
    <source>
        <dbReference type="PROSITE" id="PS50929"/>
    </source>
</evidence>
<name>A8M332_SALAI</name>
<dbReference type="AlphaFoldDB" id="A8M332"/>
<keyword evidence="5 8" id="KW-1133">Transmembrane helix</keyword>
<dbReference type="PATRIC" id="fig|391037.6.peg.2487"/>
<dbReference type="InterPro" id="IPR027417">
    <property type="entry name" value="P-loop_NTPase"/>
</dbReference>
<evidence type="ECO:0000256" key="8">
    <source>
        <dbReference type="SAM" id="Phobius"/>
    </source>
</evidence>
<dbReference type="PROSITE" id="PS50893">
    <property type="entry name" value="ABC_TRANSPORTER_2"/>
    <property type="match status" value="1"/>
</dbReference>
<dbReference type="Gene3D" id="3.40.50.300">
    <property type="entry name" value="P-loop containing nucleotide triphosphate hydrolases"/>
    <property type="match status" value="1"/>
</dbReference>
<feature type="transmembrane region" description="Helical" evidence="8">
    <location>
        <begin position="106"/>
        <end position="123"/>
    </location>
</feature>
<proteinExistence type="predicted"/>
<gene>
    <name evidence="11" type="ordered locus">Sare_2447</name>
</gene>
<dbReference type="PROSITE" id="PS00211">
    <property type="entry name" value="ABC_TRANSPORTER_1"/>
    <property type="match status" value="1"/>
</dbReference>
<dbReference type="InterPro" id="IPR017871">
    <property type="entry name" value="ABC_transporter-like_CS"/>
</dbReference>
<dbReference type="eggNOG" id="COG1132">
    <property type="taxonomic scope" value="Bacteria"/>
</dbReference>
<keyword evidence="4" id="KW-0067">ATP-binding</keyword>
<evidence type="ECO:0000256" key="4">
    <source>
        <dbReference type="ARBA" id="ARBA00022840"/>
    </source>
</evidence>
<dbReference type="GO" id="GO:0016887">
    <property type="term" value="F:ATP hydrolysis activity"/>
    <property type="evidence" value="ECO:0007669"/>
    <property type="project" value="InterPro"/>
</dbReference>
<dbReference type="GO" id="GO:0005886">
    <property type="term" value="C:plasma membrane"/>
    <property type="evidence" value="ECO:0007669"/>
    <property type="project" value="UniProtKB-SubCell"/>
</dbReference>
<evidence type="ECO:0000259" key="9">
    <source>
        <dbReference type="PROSITE" id="PS50893"/>
    </source>
</evidence>
<feature type="transmembrane region" description="Helical" evidence="8">
    <location>
        <begin position="72"/>
        <end position="94"/>
    </location>
</feature>
<protein>
    <submittedName>
        <fullName evidence="11">ABC transporter related</fullName>
    </submittedName>
</protein>
<dbReference type="InterPro" id="IPR011527">
    <property type="entry name" value="ABC1_TM_dom"/>
</dbReference>
<feature type="region of interest" description="Disordered" evidence="7">
    <location>
        <begin position="1"/>
        <end position="22"/>
    </location>
</feature>
<dbReference type="GO" id="GO:0005524">
    <property type="term" value="F:ATP binding"/>
    <property type="evidence" value="ECO:0007669"/>
    <property type="project" value="UniProtKB-KW"/>
</dbReference>
<dbReference type="GO" id="GO:0015421">
    <property type="term" value="F:ABC-type oligopeptide transporter activity"/>
    <property type="evidence" value="ECO:0007669"/>
    <property type="project" value="TreeGrafter"/>
</dbReference>
<dbReference type="PANTHER" id="PTHR43394">
    <property type="entry name" value="ATP-DEPENDENT PERMEASE MDL1, MITOCHONDRIAL"/>
    <property type="match status" value="1"/>
</dbReference>
<dbReference type="SUPFAM" id="SSF52540">
    <property type="entry name" value="P-loop containing nucleoside triphosphate hydrolases"/>
    <property type="match status" value="1"/>
</dbReference>
<evidence type="ECO:0000256" key="7">
    <source>
        <dbReference type="SAM" id="MobiDB-lite"/>
    </source>
</evidence>
<accession>A8M332</accession>
<evidence type="ECO:0000256" key="3">
    <source>
        <dbReference type="ARBA" id="ARBA00022741"/>
    </source>
</evidence>
<dbReference type="InterPro" id="IPR036640">
    <property type="entry name" value="ABC1_TM_sf"/>
</dbReference>
<keyword evidence="6 8" id="KW-0472">Membrane</keyword>
<evidence type="ECO:0000313" key="11">
    <source>
        <dbReference type="EMBL" id="ABV98294.1"/>
    </source>
</evidence>
<dbReference type="OrthoDB" id="9806127at2"/>
<comment type="subcellular location">
    <subcellularLocation>
        <location evidence="1">Cell membrane</location>
        <topology evidence="1">Multi-pass membrane protein</topology>
    </subcellularLocation>
</comment>
<dbReference type="SUPFAM" id="SSF90123">
    <property type="entry name" value="ABC transporter transmembrane region"/>
    <property type="match status" value="1"/>
</dbReference>
<reference evidence="11" key="1">
    <citation type="submission" date="2007-10" db="EMBL/GenBank/DDBJ databases">
        <title>Complete sequence of Salinispora arenicola CNS-205.</title>
        <authorList>
            <consortium name="US DOE Joint Genome Institute"/>
            <person name="Copeland A."/>
            <person name="Lucas S."/>
            <person name="Lapidus A."/>
            <person name="Barry K."/>
            <person name="Glavina del Rio T."/>
            <person name="Dalin E."/>
            <person name="Tice H."/>
            <person name="Pitluck S."/>
            <person name="Foster B."/>
            <person name="Schmutz J."/>
            <person name="Larimer F."/>
            <person name="Land M."/>
            <person name="Hauser L."/>
            <person name="Kyrpides N."/>
            <person name="Ivanova N."/>
            <person name="Jensen P.R."/>
            <person name="Moore B.S."/>
            <person name="Penn K."/>
            <person name="Jenkins C."/>
            <person name="Udwary D."/>
            <person name="Xiang L."/>
            <person name="Gontang E."/>
            <person name="Richardson P."/>
        </authorList>
    </citation>
    <scope>NUCLEOTIDE SEQUENCE [LARGE SCALE GENOMIC DNA]</scope>
    <source>
        <strain evidence="11">CNS-205</strain>
    </source>
</reference>
<evidence type="ECO:0000256" key="5">
    <source>
        <dbReference type="ARBA" id="ARBA00022989"/>
    </source>
</evidence>
<evidence type="ECO:0000256" key="1">
    <source>
        <dbReference type="ARBA" id="ARBA00004651"/>
    </source>
</evidence>
<dbReference type="Pfam" id="PF00005">
    <property type="entry name" value="ABC_tran"/>
    <property type="match status" value="1"/>
</dbReference>
<dbReference type="KEGG" id="saq:Sare_2447"/>